<dbReference type="InterPro" id="IPR036618">
    <property type="entry name" value="PtsI_HPr-bd_sf"/>
</dbReference>
<keyword evidence="14" id="KW-0175">Coiled coil</keyword>
<dbReference type="SUPFAM" id="SSF47831">
    <property type="entry name" value="Enzyme I of the PEP:sugar phosphotransferase system HPr-binding (sub)domain"/>
    <property type="match status" value="1"/>
</dbReference>
<evidence type="ECO:0000256" key="2">
    <source>
        <dbReference type="ARBA" id="ARBA00001946"/>
    </source>
</evidence>
<reference evidence="16" key="1">
    <citation type="submission" date="2018-06" db="EMBL/GenBank/DDBJ databases">
        <authorList>
            <person name="Zhirakovskaya E."/>
        </authorList>
    </citation>
    <scope>NUCLEOTIDE SEQUENCE</scope>
</reference>
<dbReference type="InterPro" id="IPR000121">
    <property type="entry name" value="PEP_util_C"/>
</dbReference>
<dbReference type="Gene3D" id="3.50.30.10">
    <property type="entry name" value="Phosphohistidine domain"/>
    <property type="match status" value="1"/>
</dbReference>
<dbReference type="InterPro" id="IPR040442">
    <property type="entry name" value="Pyrv_kinase-like_dom_sf"/>
</dbReference>
<dbReference type="Pfam" id="PF02896">
    <property type="entry name" value="PEP-utilizers_C"/>
    <property type="match status" value="1"/>
</dbReference>
<dbReference type="GO" id="GO:0009401">
    <property type="term" value="P:phosphoenolpyruvate-dependent sugar phosphotransferase system"/>
    <property type="evidence" value="ECO:0007669"/>
    <property type="project" value="UniProtKB-KW"/>
</dbReference>
<comment type="cofactor">
    <cofactor evidence="2">
        <name>Mg(2+)</name>
        <dbReference type="ChEBI" id="CHEBI:18420"/>
    </cofactor>
</comment>
<evidence type="ECO:0000256" key="13">
    <source>
        <dbReference type="ARBA" id="ARBA00022842"/>
    </source>
</evidence>
<evidence type="ECO:0000256" key="8">
    <source>
        <dbReference type="ARBA" id="ARBA00022597"/>
    </source>
</evidence>
<dbReference type="InterPro" id="IPR006318">
    <property type="entry name" value="PTS_EI-like"/>
</dbReference>
<protein>
    <recommendedName>
        <fullName evidence="5">phosphoenolpyruvate--protein phosphotransferase</fullName>
        <ecNumber evidence="5">2.7.3.9</ecNumber>
    </recommendedName>
</protein>
<evidence type="ECO:0000256" key="12">
    <source>
        <dbReference type="ARBA" id="ARBA00022777"/>
    </source>
</evidence>
<dbReference type="EC" id="2.7.3.9" evidence="5"/>
<dbReference type="GO" id="GO:0016301">
    <property type="term" value="F:kinase activity"/>
    <property type="evidence" value="ECO:0007669"/>
    <property type="project" value="UniProtKB-KW"/>
</dbReference>
<dbReference type="InterPro" id="IPR008279">
    <property type="entry name" value="PEP-util_enz_mobile_dom"/>
</dbReference>
<evidence type="ECO:0000256" key="4">
    <source>
        <dbReference type="ARBA" id="ARBA00007837"/>
    </source>
</evidence>
<evidence type="ECO:0000256" key="11">
    <source>
        <dbReference type="ARBA" id="ARBA00022723"/>
    </source>
</evidence>
<dbReference type="Pfam" id="PF13185">
    <property type="entry name" value="GAF_2"/>
    <property type="match status" value="1"/>
</dbReference>
<dbReference type="InterPro" id="IPR008731">
    <property type="entry name" value="PTS_EIN"/>
</dbReference>
<dbReference type="Gene3D" id="1.10.274.10">
    <property type="entry name" value="PtsI, HPr-binding domain"/>
    <property type="match status" value="1"/>
</dbReference>
<keyword evidence="8" id="KW-0762">Sugar transport</keyword>
<keyword evidence="6" id="KW-0813">Transport</keyword>
<feature type="coiled-coil region" evidence="14">
    <location>
        <begin position="407"/>
        <end position="434"/>
    </location>
</feature>
<dbReference type="Pfam" id="PF05524">
    <property type="entry name" value="PEP-utilisers_N"/>
    <property type="match status" value="1"/>
</dbReference>
<dbReference type="Gene3D" id="3.20.20.60">
    <property type="entry name" value="Phosphoenolpyruvate-binding domains"/>
    <property type="match status" value="1"/>
</dbReference>
<organism evidence="16">
    <name type="scientific">hydrothermal vent metagenome</name>
    <dbReference type="NCBI Taxonomy" id="652676"/>
    <lineage>
        <taxon>unclassified sequences</taxon>
        <taxon>metagenomes</taxon>
        <taxon>ecological metagenomes</taxon>
    </lineage>
</organism>
<evidence type="ECO:0000256" key="3">
    <source>
        <dbReference type="ARBA" id="ARBA00004496"/>
    </source>
</evidence>
<dbReference type="EMBL" id="UOFT01000031">
    <property type="protein sequence ID" value="VAW93156.1"/>
    <property type="molecule type" value="Genomic_DNA"/>
</dbReference>
<evidence type="ECO:0000259" key="15">
    <source>
        <dbReference type="SMART" id="SM00065"/>
    </source>
</evidence>
<dbReference type="NCBIfam" id="TIGR01417">
    <property type="entry name" value="PTS_I_fam"/>
    <property type="match status" value="1"/>
</dbReference>
<dbReference type="SMART" id="SM00065">
    <property type="entry name" value="GAF"/>
    <property type="match status" value="1"/>
</dbReference>
<gene>
    <name evidence="16" type="ORF">MNBD_GAMMA23-2097</name>
</gene>
<keyword evidence="13" id="KW-0460">Magnesium</keyword>
<comment type="similarity">
    <text evidence="4">Belongs to the PEP-utilizing enzyme family.</text>
</comment>
<sequence>MLHELKKIINEFVATREIERKLQLLVSNIKKKIACDSCSVFLVDEPNRQLVLMATEGFYQEAVGVVRLPLNNSLSGLVVKRAEPISLDDCSQHPAYYYVSETGEEAFHGYIGVPVIHNRNVLAVITLHQKDKACFDVDSETFLITIASQIADNLAHARISQDLDDILNADVPRGAFHPIAGLPGAPGMVIGTSCVMYVPSDIRAIPDRKITDIDAEIKLFESAVKNVKQDIVELKIKLAETVADDELALFDAYILMLDSQSLAGETISHIRKGQWGQSALRDTLQGYTSQFESMEDSYLRERGSDVLDLGRRILRYLREDNEKGRVLPDKVILVGELLTPSNLAQVPLENLVGVISRHGSRTSHLAIFARAMGIPAVMGAELIPISKIDGCKLIVDGYKGDVYVNPADEVQQRYQRLIEDEARLTTKLQELADQPAQTEDGQPVTLFLTSGLTADINPEKTSQADGIGLYRTELPFMERQRFPSENEQCEIYRNILKLCAPRPVYLRTLDIGGDKALSYFPIVEENPFLGWRGIRITLDHPEIFLVQVRAMLRANIGLNNLHILLPMISNVAELNDALALIHRVYGELLEDGEEVVMPKVGVMIEVPSAVYMAESLAKRVDYFSIGSNDLTQYLLAVDRNNARVAGLYDALHPAVLKAIYQVVQAGHAYNKPVGICGEMAGDPAAALLLVGMGLDSLSMAASSLLRVKWVLRHFSRNRTRQILDDVLKLEDAELIRAHMNYILELAGMGVLLGAGD</sequence>
<dbReference type="Gene3D" id="3.30.450.40">
    <property type="match status" value="1"/>
</dbReference>
<comment type="catalytic activity">
    <reaction evidence="1">
        <text>L-histidyl-[protein] + phosphoenolpyruvate = N(pros)-phospho-L-histidyl-[protein] + pyruvate</text>
        <dbReference type="Rhea" id="RHEA:23880"/>
        <dbReference type="Rhea" id="RHEA-COMP:9745"/>
        <dbReference type="Rhea" id="RHEA-COMP:9746"/>
        <dbReference type="ChEBI" id="CHEBI:15361"/>
        <dbReference type="ChEBI" id="CHEBI:29979"/>
        <dbReference type="ChEBI" id="CHEBI:58702"/>
        <dbReference type="ChEBI" id="CHEBI:64837"/>
        <dbReference type="EC" id="2.7.3.9"/>
    </reaction>
</comment>
<keyword evidence="9" id="KW-0808">Transferase</keyword>
<dbReference type="Pfam" id="PF00391">
    <property type="entry name" value="PEP-utilizers"/>
    <property type="match status" value="1"/>
</dbReference>
<evidence type="ECO:0000256" key="10">
    <source>
        <dbReference type="ARBA" id="ARBA00022683"/>
    </source>
</evidence>
<dbReference type="SUPFAM" id="SSF52009">
    <property type="entry name" value="Phosphohistidine domain"/>
    <property type="match status" value="1"/>
</dbReference>
<dbReference type="PROSITE" id="PS00742">
    <property type="entry name" value="PEP_ENZYMES_2"/>
    <property type="match status" value="1"/>
</dbReference>
<dbReference type="SUPFAM" id="SSF55781">
    <property type="entry name" value="GAF domain-like"/>
    <property type="match status" value="1"/>
</dbReference>
<keyword evidence="10" id="KW-0598">Phosphotransferase system</keyword>
<dbReference type="GO" id="GO:0008965">
    <property type="term" value="F:phosphoenolpyruvate-protein phosphotransferase activity"/>
    <property type="evidence" value="ECO:0007669"/>
    <property type="project" value="UniProtKB-EC"/>
</dbReference>
<dbReference type="SUPFAM" id="SSF51621">
    <property type="entry name" value="Phosphoenolpyruvate/pyruvate domain"/>
    <property type="match status" value="1"/>
</dbReference>
<feature type="coiled-coil region" evidence="14">
    <location>
        <begin position="217"/>
        <end position="244"/>
    </location>
</feature>
<dbReference type="NCBIfam" id="NF008283">
    <property type="entry name" value="PRK11061.1"/>
    <property type="match status" value="1"/>
</dbReference>
<keyword evidence="11" id="KW-0479">Metal-binding</keyword>
<name>A0A3B1AKG6_9ZZZZ</name>
<comment type="subcellular location">
    <subcellularLocation>
        <location evidence="3">Cytoplasm</location>
    </subcellularLocation>
</comment>
<dbReference type="InterPro" id="IPR029016">
    <property type="entry name" value="GAF-like_dom_sf"/>
</dbReference>
<evidence type="ECO:0000256" key="7">
    <source>
        <dbReference type="ARBA" id="ARBA00022490"/>
    </source>
</evidence>
<evidence type="ECO:0000256" key="1">
    <source>
        <dbReference type="ARBA" id="ARBA00000683"/>
    </source>
</evidence>
<dbReference type="PANTHER" id="PTHR46244">
    <property type="entry name" value="PHOSPHOENOLPYRUVATE-PROTEIN PHOSPHOTRANSFERASE"/>
    <property type="match status" value="1"/>
</dbReference>
<dbReference type="InterPro" id="IPR050499">
    <property type="entry name" value="PEP-utilizing_PTS_enzyme"/>
</dbReference>
<evidence type="ECO:0000256" key="9">
    <source>
        <dbReference type="ARBA" id="ARBA00022679"/>
    </source>
</evidence>
<evidence type="ECO:0000256" key="14">
    <source>
        <dbReference type="SAM" id="Coils"/>
    </source>
</evidence>
<dbReference type="InterPro" id="IPR036637">
    <property type="entry name" value="Phosphohistidine_dom_sf"/>
</dbReference>
<dbReference type="PRINTS" id="PR01736">
    <property type="entry name" value="PHPHTRNFRASE"/>
</dbReference>
<feature type="domain" description="GAF" evidence="15">
    <location>
        <begin position="17"/>
        <end position="164"/>
    </location>
</feature>
<dbReference type="InterPro" id="IPR003018">
    <property type="entry name" value="GAF"/>
</dbReference>
<evidence type="ECO:0000256" key="5">
    <source>
        <dbReference type="ARBA" id="ARBA00012232"/>
    </source>
</evidence>
<keyword evidence="7" id="KW-0963">Cytoplasm</keyword>
<evidence type="ECO:0000313" key="16">
    <source>
        <dbReference type="EMBL" id="VAW93156.1"/>
    </source>
</evidence>
<evidence type="ECO:0000256" key="6">
    <source>
        <dbReference type="ARBA" id="ARBA00022448"/>
    </source>
</evidence>
<proteinExistence type="inferred from homology"/>
<dbReference type="InterPro" id="IPR023151">
    <property type="entry name" value="PEP_util_CS"/>
</dbReference>
<keyword evidence="12 16" id="KW-0418">Kinase</keyword>
<dbReference type="InterPro" id="IPR015813">
    <property type="entry name" value="Pyrv/PenolPyrv_kinase-like_dom"/>
</dbReference>
<dbReference type="GO" id="GO:0005737">
    <property type="term" value="C:cytoplasm"/>
    <property type="evidence" value="ECO:0007669"/>
    <property type="project" value="UniProtKB-SubCell"/>
</dbReference>
<dbReference type="AlphaFoldDB" id="A0A3B1AKG6"/>
<accession>A0A3B1AKG6</accession>
<dbReference type="GO" id="GO:0046872">
    <property type="term" value="F:metal ion binding"/>
    <property type="evidence" value="ECO:0007669"/>
    <property type="project" value="UniProtKB-KW"/>
</dbReference>
<dbReference type="PANTHER" id="PTHR46244:SF1">
    <property type="entry name" value="PHOSPHOENOLPYRUVATE-DEPENDENT PHOSPHOTRANSFERASE SYSTEM"/>
    <property type="match status" value="1"/>
</dbReference>